<protein>
    <recommendedName>
        <fullName evidence="3">Tail fiber protein</fullName>
    </recommendedName>
</protein>
<dbReference type="Proteomes" id="UP000827644">
    <property type="component" value="Segment"/>
</dbReference>
<dbReference type="EMBL" id="OK073976">
    <property type="protein sequence ID" value="UCR74941.1"/>
    <property type="molecule type" value="Genomic_DNA"/>
</dbReference>
<evidence type="ECO:0000313" key="1">
    <source>
        <dbReference type="EMBL" id="UCR74941.1"/>
    </source>
</evidence>
<evidence type="ECO:0008006" key="3">
    <source>
        <dbReference type="Google" id="ProtNLM"/>
    </source>
</evidence>
<name>A0AAE8Y1J8_9CAUD</name>
<proteinExistence type="predicted"/>
<evidence type="ECO:0000313" key="2">
    <source>
        <dbReference type="Proteomes" id="UP000827644"/>
    </source>
</evidence>
<accession>A0AAE8Y1J8</accession>
<keyword evidence="2" id="KW-1185">Reference proteome</keyword>
<reference evidence="1 2" key="1">
    <citation type="submission" date="2021-09" db="EMBL/GenBank/DDBJ databases">
        <title>Complete genome sequence of Fifi44.</title>
        <authorList>
            <person name="Kim S.G."/>
            <person name="Park J."/>
            <person name="Roh E."/>
        </authorList>
    </citation>
    <scope>NUCLEOTIDE SEQUENCE [LARGE SCALE GENOMIC DNA]</scope>
</reference>
<gene>
    <name evidence="1" type="ORF">Fifi44_00072</name>
</gene>
<organism evidence="1 2">
    <name type="scientific">Erwinia phage Fifi44</name>
    <dbReference type="NCBI Taxonomy" id="2876597"/>
    <lineage>
        <taxon>Viruses</taxon>
        <taxon>Duplodnaviria</taxon>
        <taxon>Heunggongvirae</taxon>
        <taxon>Uroviricota</taxon>
        <taxon>Caudoviricetes</taxon>
        <taxon>Chaseviridae</taxon>
        <taxon>Cleopatravirinae</taxon>
        <taxon>Fifivirus</taxon>
        <taxon>Fifivirus fifi44</taxon>
    </lineage>
</organism>
<sequence>MTNRVGDLSQIWASNGEATDPDLDTTHPIFQPNKYIKGWKVEKEPHQWQNFLYQISDEKLLLVAQEQILEWESDIGYAKNGITRKGDKLYKNVSGAVSTGKDPATETSVWNEVLSMDSAGVVTAVTTLTNTLNAHLAADNPHKDNIHDIGGYESGEIDKFFGDPNNPATIVYHESQTGGKVHGETPAQVGTLPTSGGAFTGDVNYIGGLTIGTGSFRIDGPDQKITNSGGSLFLEGDGDTTVGVESSGVRSDITTVANFDAHQIAVNNSFALPQPILQMQLRAGSFDTMGVGNFIVETTDAPVFEGNKGWKIADNTFMTWVGLVSIPATIYFEYYAGDIRKFAVVDATQVVVKPNLKIFLQALIPDATHLCVMDIYLALTEYQKLNLKPKYDSLHIANDTSSTPGTAWYVSKVTTDVFVMPNATAPKNGQYIGAFRWSPDDVRGARLDGSAVWTTSDSSVVQIVGSTQANGQAVINILKAGTATLTVKWNGMAAILTITAV</sequence>